<feature type="region of interest" description="Disordered" evidence="1">
    <location>
        <begin position="711"/>
        <end position="782"/>
    </location>
</feature>
<evidence type="ECO:0000313" key="3">
    <source>
        <dbReference type="Proteomes" id="UP000830671"/>
    </source>
</evidence>
<sequence>MPPFASAISRPAAEDAVMGTDLGCLASGGLEGWSFAAVSRILGGSRLTPPMPMARSLVLLVANRTGCRGGWTDTGHLRPTVDALGCLRRRPAFQYIRSRPRTSTMSPSLPQRRWNATKGLLSWKIQTFAGSRQSHKMILEYPWINKHVKGCFFVASRRLNLQTSRLAMIGAAPSLVVAIPPQLRGSLQDDLTDWFRMFSEAHKVTPRWKEHLSFIASAAVVFRVILCRVHEVSQQILRPDVYLLSVLLARPPANSTSTLSGTSLKGFQGNVTVGAMPSMACLKTERSSDICRCAYSDEEQDCIIHFNQTPFNRRYLEAKKVHLALEPIWLIAMIADGLDPLALDFNPWNLGMMRARRPRVIKLDHCHKEGSPHMSVFFFFGLPESIEIRNFVPSFYLDSHGISRDGVACSQSRDQYCKLSGVEITSTNDDISMIFSAIHHTSNDYVTANVTEGDHLMISAEHISTVMADSFDIISIYIRLLTQDSDPYSLKSQLRRGSPKHSCLKYLTLFSMDPIVSKRNTKTRSKITLSGKTPREMASRGKLVKLKSFQWQGMATVNLIGKHMNTEKDMMALTNMPSFPRTTRPGTTTIRNSVSSHLSQQRNNEASMKTTPSSEPRFKEGEKPAISHQHKTQGILRIGRFTSLWHVANTSKPIEQEHGDVIHLWMTYNQRKPPFPKEQRPDYHSLSPPELTLNIRADLCPTPWRYTRQPNATAISNKTDDPTTTTTSPTVAKISPRPRRAERVRSRKHGNPNSSRNGLTYTHTHNHDTIKEKTRDNPTSRLKPRGALFWESIPRWPRPPLNGFFVLRRAGVFQPKGDLKLIDHNQEPVAATRLLRKKKKTKKRPEQTHTPPGVSPREPASRRRSGGRIAGQSLDTAPPLRGNAPHASPRRRGTAERVVHGIPNSLDLGRTRLLLSPELDEPTEPPSQTSKNPIPLRPANRHSGTSLSRSAGPPLHDPSVTTNPPRGSPGLSVSSQELSACDTDASSSQAAQPQRRLAWTARTPPPALRLPSSFLPAAPYSS</sequence>
<dbReference type="GeneID" id="73339612"/>
<reference evidence="2" key="1">
    <citation type="journal article" date="2021" name="Mol. Plant Microbe Interact.">
        <title>Complete Genome Sequence of the Plant-Pathogenic Fungus Colletotrichum lupini.</title>
        <authorList>
            <person name="Baroncelli R."/>
            <person name="Pensec F."/>
            <person name="Da Lio D."/>
            <person name="Boufleur T."/>
            <person name="Vicente I."/>
            <person name="Sarrocco S."/>
            <person name="Picot A."/>
            <person name="Baraldi E."/>
            <person name="Sukno S."/>
            <person name="Thon M."/>
            <person name="Le Floch G."/>
        </authorList>
    </citation>
    <scope>NUCLEOTIDE SEQUENCE</scope>
    <source>
        <strain evidence="2">IMI 504893</strain>
    </source>
</reference>
<name>A0A9Q8SMI6_9PEZI</name>
<organism evidence="2 3">
    <name type="scientific">Colletotrichum lupini</name>
    <dbReference type="NCBI Taxonomy" id="145971"/>
    <lineage>
        <taxon>Eukaryota</taxon>
        <taxon>Fungi</taxon>
        <taxon>Dikarya</taxon>
        <taxon>Ascomycota</taxon>
        <taxon>Pezizomycotina</taxon>
        <taxon>Sordariomycetes</taxon>
        <taxon>Hypocreomycetidae</taxon>
        <taxon>Glomerellales</taxon>
        <taxon>Glomerellaceae</taxon>
        <taxon>Colletotrichum</taxon>
        <taxon>Colletotrichum acutatum species complex</taxon>
    </lineage>
</organism>
<feature type="region of interest" description="Disordered" evidence="1">
    <location>
        <begin position="577"/>
        <end position="632"/>
    </location>
</feature>
<evidence type="ECO:0000313" key="2">
    <source>
        <dbReference type="EMBL" id="UQC80114.1"/>
    </source>
</evidence>
<dbReference type="EMBL" id="CP019475">
    <property type="protein sequence ID" value="UQC80114.1"/>
    <property type="molecule type" value="Genomic_DNA"/>
</dbReference>
<feature type="compositionally biased region" description="Basic and acidic residues" evidence="1">
    <location>
        <begin position="765"/>
        <end position="778"/>
    </location>
</feature>
<feature type="compositionally biased region" description="Basic and acidic residues" evidence="1">
    <location>
        <begin position="616"/>
        <end position="625"/>
    </location>
</feature>
<feature type="compositionally biased region" description="Polar residues" evidence="1">
    <location>
        <begin position="590"/>
        <end position="614"/>
    </location>
</feature>
<accession>A0A9Q8SMI6</accession>
<feature type="region of interest" description="Disordered" evidence="1">
    <location>
        <begin position="834"/>
        <end position="904"/>
    </location>
</feature>
<proteinExistence type="predicted"/>
<feature type="compositionally biased region" description="Low complexity" evidence="1">
    <location>
        <begin position="580"/>
        <end position="589"/>
    </location>
</feature>
<protein>
    <submittedName>
        <fullName evidence="2">Uncharacterized protein</fullName>
    </submittedName>
</protein>
<gene>
    <name evidence="2" type="ORF">CLUP02_05596</name>
</gene>
<dbReference type="AlphaFoldDB" id="A0A9Q8SMI6"/>
<evidence type="ECO:0000256" key="1">
    <source>
        <dbReference type="SAM" id="MobiDB-lite"/>
    </source>
</evidence>
<dbReference type="Proteomes" id="UP000830671">
    <property type="component" value="Chromosome 3"/>
</dbReference>
<dbReference type="KEGG" id="clup:CLUP02_05596"/>
<keyword evidence="3" id="KW-1185">Reference proteome</keyword>
<feature type="compositionally biased region" description="Polar residues" evidence="1">
    <location>
        <begin position="959"/>
        <end position="992"/>
    </location>
</feature>
<feature type="compositionally biased region" description="Basic residues" evidence="1">
    <location>
        <begin position="834"/>
        <end position="843"/>
    </location>
</feature>
<feature type="compositionally biased region" description="Polar residues" evidence="1">
    <location>
        <begin position="751"/>
        <end position="763"/>
    </location>
</feature>
<dbReference type="RefSeq" id="XP_049141745.1">
    <property type="nucleotide sequence ID" value="XM_049284602.1"/>
</dbReference>
<feature type="region of interest" description="Disordered" evidence="1">
    <location>
        <begin position="917"/>
        <end position="1022"/>
    </location>
</feature>